<dbReference type="RefSeq" id="WP_076453564.1">
    <property type="nucleotide sequence ID" value="NZ_FTOB01000001.1"/>
</dbReference>
<dbReference type="InterPro" id="IPR035396">
    <property type="entry name" value="Bac_rhamnosid6H"/>
</dbReference>
<dbReference type="Proteomes" id="UP000185728">
    <property type="component" value="Unassembled WGS sequence"/>
</dbReference>
<sequence length="799" mass="91620">MNLYLSIFLFCSPLFLLGQSELNYPEVLYPPQAIKANWVSHPDIQGGEDRAILFRNEWMVDDPSEAFIINISADNHYFLFVNGNLVTHGPQLSDIRHWKYETIDLKTYLKTGKNLIAIKVVNYGKRRFYGMQSIFTSLMVNGATENAKVLNTSGKDDGWKCSIDDSYRALEVNWRGGGPKSIVGGFYANNPTDFVDKNHYPTDWEQADFDDSEWVDTQFFEGASSMGGSMAYLLEPRNLPLLTWEKEGIGHTVRSTDIDVSEFPVSGKTVVPEHKKIRFLIDRKYVTNGFPELIFSKGKNAHIKIKYAENLFGPKDTKGDRNIIEGKELLGYYDHIVSNGKERQKFTPNWMRTFRFVEFEIETKGQELVLDSFINYRSRTHIPSIARFSSSNETYNAIFDICKRTVDICTQDYFLSDAYYETMQYVGDTKIHALLWQAMSGNLAHTKNAIEQFHRSRDADGNILGAYPLRSTFIYPTYSLVWVDMVYDYYELTKDTDFINSYKDGIVHTLAGFEKNMNELNLVNETQYRYFVDWYTGPNNGGGTATKNNGKNSAVVSLHYVHALQNAARLFNAIGDKHTADTYLDRAIAIKNSVYKLCFDPNKNIFAERPDKTVYDQHTNIMAALTDAIAESEQKALLSKILSDPKLLQATYYYRYYLFEAIKKVGAPELFDLAQRPWQDMIDNHMTTTLERFESDKKPTRSEVHPWSASPAYFYFNYLAGIKSVKNDFQEIEIAPVFGILEEMEGLLPTSKGNILFKLEKTRSKLSAEITVPKEMSGKLVWNGKQIPLKQGQHTYILK</sequence>
<dbReference type="Gene3D" id="2.60.420.10">
    <property type="entry name" value="Maltose phosphorylase, domain 3"/>
    <property type="match status" value="1"/>
</dbReference>
<dbReference type="Gene3D" id="1.50.10.10">
    <property type="match status" value="1"/>
</dbReference>
<protein>
    <submittedName>
        <fullName evidence="2">Alpha-L-rhamnosidase</fullName>
    </submittedName>
</protein>
<gene>
    <name evidence="2" type="ORF">SAMN05421766_101751</name>
</gene>
<name>A0ABY1KM32_9FLAO</name>
<dbReference type="PANTHER" id="PTHR34987:SF2">
    <property type="entry name" value="B, PUTATIVE (AFU_ORTHOLOGUE AFUA_7G05040)-RELATED"/>
    <property type="match status" value="1"/>
</dbReference>
<dbReference type="SUPFAM" id="SSF48208">
    <property type="entry name" value="Six-hairpin glycosidases"/>
    <property type="match status" value="1"/>
</dbReference>
<evidence type="ECO:0000313" key="3">
    <source>
        <dbReference type="Proteomes" id="UP000185728"/>
    </source>
</evidence>
<comment type="caution">
    <text evidence="2">The sequence shown here is derived from an EMBL/GenBank/DDBJ whole genome shotgun (WGS) entry which is preliminary data.</text>
</comment>
<dbReference type="EMBL" id="FTOB01000001">
    <property type="protein sequence ID" value="SIS41831.1"/>
    <property type="molecule type" value="Genomic_DNA"/>
</dbReference>
<dbReference type="InterPro" id="IPR012341">
    <property type="entry name" value="6hp_glycosidase-like_sf"/>
</dbReference>
<dbReference type="InterPro" id="IPR008928">
    <property type="entry name" value="6-hairpin_glycosidase_sf"/>
</dbReference>
<accession>A0ABY1KM32</accession>
<evidence type="ECO:0000313" key="2">
    <source>
        <dbReference type="EMBL" id="SIS41831.1"/>
    </source>
</evidence>
<dbReference type="PANTHER" id="PTHR34987">
    <property type="entry name" value="C, PUTATIVE (AFU_ORTHOLOGUE AFUA_3G02880)-RELATED"/>
    <property type="match status" value="1"/>
</dbReference>
<organism evidence="2 3">
    <name type="scientific">Zobellia uliginosa</name>
    <dbReference type="NCBI Taxonomy" id="143224"/>
    <lineage>
        <taxon>Bacteria</taxon>
        <taxon>Pseudomonadati</taxon>
        <taxon>Bacteroidota</taxon>
        <taxon>Flavobacteriia</taxon>
        <taxon>Flavobacteriales</taxon>
        <taxon>Flavobacteriaceae</taxon>
        <taxon>Zobellia</taxon>
    </lineage>
</organism>
<dbReference type="Gene3D" id="2.60.120.260">
    <property type="entry name" value="Galactose-binding domain-like"/>
    <property type="match status" value="1"/>
</dbReference>
<proteinExistence type="predicted"/>
<evidence type="ECO:0000259" key="1">
    <source>
        <dbReference type="Pfam" id="PF17389"/>
    </source>
</evidence>
<dbReference type="Pfam" id="PF17389">
    <property type="entry name" value="Bac_rhamnosid6H"/>
    <property type="match status" value="1"/>
</dbReference>
<keyword evidence="3" id="KW-1185">Reference proteome</keyword>
<feature type="domain" description="Alpha-L-rhamnosidase six-hairpin glycosidase" evidence="1">
    <location>
        <begin position="385"/>
        <end position="718"/>
    </location>
</feature>
<reference evidence="2 3" key="1">
    <citation type="submission" date="2017-01" db="EMBL/GenBank/DDBJ databases">
        <authorList>
            <person name="Varghese N."/>
            <person name="Submissions S."/>
        </authorList>
    </citation>
    <scope>NUCLEOTIDE SEQUENCE [LARGE SCALE GENOMIC DNA]</scope>
    <source>
        <strain evidence="2 3">DSM 2061</strain>
    </source>
</reference>